<dbReference type="GO" id="GO:0031083">
    <property type="term" value="C:BLOC-1 complex"/>
    <property type="evidence" value="ECO:0007669"/>
    <property type="project" value="InterPro"/>
</dbReference>
<name>A0A1X2IDI8_9FUNG</name>
<evidence type="ECO:0000256" key="2">
    <source>
        <dbReference type="ARBA" id="ARBA00023054"/>
    </source>
</evidence>
<accession>A0A1X2IDI8</accession>
<keyword evidence="5" id="KW-1185">Reference proteome</keyword>
<comment type="caution">
    <text evidence="4">The sequence shown here is derived from an EMBL/GenBank/DDBJ whole genome shotgun (WGS) entry which is preliminary data.</text>
</comment>
<organism evidence="4 5">
    <name type="scientific">Absidia repens</name>
    <dbReference type="NCBI Taxonomy" id="90262"/>
    <lineage>
        <taxon>Eukaryota</taxon>
        <taxon>Fungi</taxon>
        <taxon>Fungi incertae sedis</taxon>
        <taxon>Mucoromycota</taxon>
        <taxon>Mucoromycotina</taxon>
        <taxon>Mucoromycetes</taxon>
        <taxon>Mucorales</taxon>
        <taxon>Cunninghamellaceae</taxon>
        <taxon>Absidia</taxon>
    </lineage>
</organism>
<reference evidence="4 5" key="1">
    <citation type="submission" date="2016-07" db="EMBL/GenBank/DDBJ databases">
        <title>Pervasive Adenine N6-methylation of Active Genes in Fungi.</title>
        <authorList>
            <consortium name="DOE Joint Genome Institute"/>
            <person name="Mondo S.J."/>
            <person name="Dannebaum R.O."/>
            <person name="Kuo R.C."/>
            <person name="Labutti K."/>
            <person name="Haridas S."/>
            <person name="Kuo A."/>
            <person name="Salamov A."/>
            <person name="Ahrendt S.R."/>
            <person name="Lipzen A."/>
            <person name="Sullivan W."/>
            <person name="Andreopoulos W.B."/>
            <person name="Clum A."/>
            <person name="Lindquist E."/>
            <person name="Daum C."/>
            <person name="Ramamoorthy G.K."/>
            <person name="Gryganskyi A."/>
            <person name="Culley D."/>
            <person name="Magnuson J.K."/>
            <person name="James T.Y."/>
            <person name="O'Malley M.A."/>
            <person name="Stajich J.E."/>
            <person name="Spatafora J.W."/>
            <person name="Visel A."/>
            <person name="Grigoriev I.V."/>
        </authorList>
    </citation>
    <scope>NUCLEOTIDE SEQUENCE [LARGE SCALE GENOMIC DNA]</scope>
    <source>
        <strain evidence="4 5">NRRL 1336</strain>
    </source>
</reference>
<evidence type="ECO:0000313" key="5">
    <source>
        <dbReference type="Proteomes" id="UP000193560"/>
    </source>
</evidence>
<dbReference type="GO" id="GO:0032418">
    <property type="term" value="P:lysosome localization"/>
    <property type="evidence" value="ECO:0007669"/>
    <property type="project" value="TreeGrafter"/>
</dbReference>
<dbReference type="Proteomes" id="UP000193560">
    <property type="component" value="Unassembled WGS sequence"/>
</dbReference>
<dbReference type="Pfam" id="PF14712">
    <property type="entry name" value="Snapin_Pallidin"/>
    <property type="match status" value="1"/>
</dbReference>
<comment type="similarity">
    <text evidence="1">Belongs to the SNAPIN family.</text>
</comment>
<dbReference type="STRING" id="90262.A0A1X2IDI8"/>
<keyword evidence="2" id="KW-0175">Coiled coil</keyword>
<dbReference type="AlphaFoldDB" id="A0A1X2IDI8"/>
<dbReference type="InterPro" id="IPR028119">
    <property type="entry name" value="Snapin/Pallidin/Snn1"/>
</dbReference>
<dbReference type="OrthoDB" id="5399166at2759"/>
<gene>
    <name evidence="4" type="ORF">BCR42DRAFT_417226</name>
</gene>
<proteinExistence type="inferred from homology"/>
<sequence>MASSSSSQSSQSKERQDHFSQDIKSILGPIVIDIDKNMVATQQSQQDLSQEIERLVAELEVFTDIAEPPKLQSALDKLVDARKKLTLSTKLLHQTHSRLERLEDMLDK</sequence>
<dbReference type="GO" id="GO:0099078">
    <property type="term" value="C:BORC complex"/>
    <property type="evidence" value="ECO:0007669"/>
    <property type="project" value="TreeGrafter"/>
</dbReference>
<dbReference type="EMBL" id="MCGE01000014">
    <property type="protein sequence ID" value="ORZ14580.1"/>
    <property type="molecule type" value="Genomic_DNA"/>
</dbReference>
<dbReference type="PANTHER" id="PTHR31305:SF2">
    <property type="entry name" value="SNARE-ASSOCIATED PROTEIN SNAPIN"/>
    <property type="match status" value="1"/>
</dbReference>
<evidence type="ECO:0000256" key="1">
    <source>
        <dbReference type="ARBA" id="ARBA00006111"/>
    </source>
</evidence>
<evidence type="ECO:0000256" key="3">
    <source>
        <dbReference type="ARBA" id="ARBA00033330"/>
    </source>
</evidence>
<dbReference type="GO" id="GO:0000149">
    <property type="term" value="F:SNARE binding"/>
    <property type="evidence" value="ECO:0007669"/>
    <property type="project" value="TreeGrafter"/>
</dbReference>
<dbReference type="PANTHER" id="PTHR31305">
    <property type="entry name" value="SNARE-ASSOCIATED PROTEIN SNAPIN"/>
    <property type="match status" value="1"/>
</dbReference>
<dbReference type="GO" id="GO:0006886">
    <property type="term" value="P:intracellular protein transport"/>
    <property type="evidence" value="ECO:0007669"/>
    <property type="project" value="InterPro"/>
</dbReference>
<dbReference type="InterPro" id="IPR017246">
    <property type="entry name" value="Snapin"/>
</dbReference>
<evidence type="ECO:0000313" key="4">
    <source>
        <dbReference type="EMBL" id="ORZ14580.1"/>
    </source>
</evidence>
<protein>
    <recommendedName>
        <fullName evidence="3">Biogenesis of lysosome-related organelles complex 1 subunit 7</fullName>
    </recommendedName>
</protein>